<reference evidence="11 12" key="2">
    <citation type="journal article" date="2013" name="Int. J. Syst. Evol. Microbiol.">
        <title>Methylophaga nitratireducenticrescens sp. nov. and Methylophaga frappieri sp. nov., isolated from the biofilm of the methanol-fed denitrification system treating the seawater at the Montreal Biodome.</title>
        <authorList>
            <person name="Villeneuve C."/>
            <person name="Martineau C."/>
            <person name="Mauffrey F."/>
            <person name="Villemur R."/>
        </authorList>
    </citation>
    <scope>NUCLEOTIDE SEQUENCE [LARGE SCALE GENOMIC DNA]</scope>
    <source>
        <strain evidence="11 12">JAM1</strain>
    </source>
</reference>
<feature type="binding site" evidence="10">
    <location>
        <position position="82"/>
    </location>
    <ligand>
        <name>[2Fe-2S] cluster</name>
        <dbReference type="ChEBI" id="CHEBI:190135"/>
    </ligand>
</feature>
<dbReference type="InterPro" id="IPR002023">
    <property type="entry name" value="NuoE-like"/>
</dbReference>
<dbReference type="SUPFAM" id="SSF52833">
    <property type="entry name" value="Thioredoxin-like"/>
    <property type="match status" value="1"/>
</dbReference>
<evidence type="ECO:0000256" key="10">
    <source>
        <dbReference type="PIRSR" id="PIRSR000216-1"/>
    </source>
</evidence>
<dbReference type="OrthoDB" id="9807941at2"/>
<evidence type="ECO:0000256" key="3">
    <source>
        <dbReference type="ARBA" id="ARBA00022714"/>
    </source>
</evidence>
<protein>
    <recommendedName>
        <fullName evidence="2">NADH-quinone oxidoreductase subunit E</fullName>
    </recommendedName>
    <alternativeName>
        <fullName evidence="7">NADH dehydrogenase I subunit E</fullName>
    </alternativeName>
    <alternativeName>
        <fullName evidence="8">NDH-1 subunit E</fullName>
    </alternativeName>
</protein>
<dbReference type="Gene3D" id="1.10.10.1590">
    <property type="entry name" value="NADH-quinone oxidoreductase subunit E"/>
    <property type="match status" value="1"/>
</dbReference>
<evidence type="ECO:0000313" key="12">
    <source>
        <dbReference type="Proteomes" id="UP000009144"/>
    </source>
</evidence>
<dbReference type="eggNOG" id="COG1905">
    <property type="taxonomic scope" value="Bacteria"/>
</dbReference>
<feature type="binding site" evidence="10">
    <location>
        <position position="127"/>
    </location>
    <ligand>
        <name>[2Fe-2S] cluster</name>
        <dbReference type="ChEBI" id="CHEBI:190135"/>
    </ligand>
</feature>
<keyword evidence="3 10" id="KW-0001">2Fe-2S</keyword>
<keyword evidence="12" id="KW-1185">Reference proteome</keyword>
<reference evidence="11 12" key="1">
    <citation type="journal article" date="2012" name="J. Bacteriol.">
        <title>Complete genome sequences of Methylophaga sp. strain JAM1 and Methylophaga sp. strain JAM7.</title>
        <authorList>
            <person name="Villeneuve C."/>
            <person name="Martineau C."/>
            <person name="Mauffrey F."/>
            <person name="Villemur R."/>
        </authorList>
    </citation>
    <scope>NUCLEOTIDE SEQUENCE [LARGE SCALE GENOMIC DNA]</scope>
    <source>
        <strain evidence="11 12">JAM1</strain>
    </source>
</reference>
<organism evidence="11 12">
    <name type="scientific">Methylophaga nitratireducenticrescens</name>
    <dbReference type="NCBI Taxonomy" id="754476"/>
    <lineage>
        <taxon>Bacteria</taxon>
        <taxon>Pseudomonadati</taxon>
        <taxon>Pseudomonadota</taxon>
        <taxon>Gammaproteobacteria</taxon>
        <taxon>Thiotrichales</taxon>
        <taxon>Piscirickettsiaceae</taxon>
        <taxon>Methylophaga</taxon>
    </lineage>
</organism>
<dbReference type="Pfam" id="PF01257">
    <property type="entry name" value="2Fe-2S_thioredx"/>
    <property type="match status" value="1"/>
</dbReference>
<proteinExistence type="inferred from homology"/>
<evidence type="ECO:0000256" key="8">
    <source>
        <dbReference type="ARBA" id="ARBA00032788"/>
    </source>
</evidence>
<dbReference type="GO" id="GO:0046872">
    <property type="term" value="F:metal ion binding"/>
    <property type="evidence" value="ECO:0007669"/>
    <property type="project" value="UniProtKB-KW"/>
</dbReference>
<evidence type="ECO:0000256" key="7">
    <source>
        <dbReference type="ARBA" id="ARBA00031580"/>
    </source>
</evidence>
<dbReference type="PIRSF" id="PIRSF000216">
    <property type="entry name" value="NADH_DH_24kDa"/>
    <property type="match status" value="1"/>
</dbReference>
<dbReference type="GO" id="GO:0051537">
    <property type="term" value="F:2 iron, 2 sulfur cluster binding"/>
    <property type="evidence" value="ECO:0007669"/>
    <property type="project" value="UniProtKB-KW"/>
</dbReference>
<comment type="similarity">
    <text evidence="1">Belongs to the complex I 24 kDa subunit family.</text>
</comment>
<keyword evidence="5 10" id="KW-0408">Iron</keyword>
<evidence type="ECO:0000313" key="11">
    <source>
        <dbReference type="EMBL" id="AFI83652.1"/>
    </source>
</evidence>
<dbReference type="EMBL" id="CP003390">
    <property type="protein sequence ID" value="AFI83652.1"/>
    <property type="molecule type" value="Genomic_DNA"/>
</dbReference>
<dbReference type="InterPro" id="IPR041921">
    <property type="entry name" value="NuoE_N"/>
</dbReference>
<keyword evidence="6 10" id="KW-0411">Iron-sulfur</keyword>
<evidence type="ECO:0000256" key="2">
    <source>
        <dbReference type="ARBA" id="ARBA00019898"/>
    </source>
</evidence>
<dbReference type="GO" id="GO:0016491">
    <property type="term" value="F:oxidoreductase activity"/>
    <property type="evidence" value="ECO:0007669"/>
    <property type="project" value="InterPro"/>
</dbReference>
<feature type="binding site" evidence="10">
    <location>
        <position position="123"/>
    </location>
    <ligand>
        <name>[2Fe-2S] cluster</name>
        <dbReference type="ChEBI" id="CHEBI:190135"/>
    </ligand>
</feature>
<dbReference type="STRING" id="754476.Q7A_807"/>
<keyword evidence="4 10" id="KW-0479">Metal-binding</keyword>
<evidence type="ECO:0000256" key="5">
    <source>
        <dbReference type="ARBA" id="ARBA00023004"/>
    </source>
</evidence>
<comment type="cofactor">
    <cofactor evidence="10">
        <name>[2Fe-2S] cluster</name>
        <dbReference type="ChEBI" id="CHEBI:190135"/>
    </cofactor>
    <text evidence="10">Binds 1 [2Fe-2S] cluster.</text>
</comment>
<evidence type="ECO:0000256" key="4">
    <source>
        <dbReference type="ARBA" id="ARBA00022723"/>
    </source>
</evidence>
<dbReference type="KEGG" id="mej:Q7A_807"/>
<evidence type="ECO:0000256" key="6">
    <source>
        <dbReference type="ARBA" id="ARBA00023014"/>
    </source>
</evidence>
<dbReference type="PATRIC" id="fig|754476.3.peg.796"/>
<sequence length="163" mass="18335">MKTPGQWQMKNVREIIQQLKEKPGALLPVLHAIQQYIGHIPDNVVPVIADEMLLTRAEVHGVISFYAHFHNHPTGQNIVEICRGEACQSVGCRQLEKHAKNTLNIDYQQTTDCGSITLEPVYCLGNCATGPSIRINDDIHGRVTPERFDELMENCRQHLQEAG</sequence>
<accession>I1XGY3</accession>
<dbReference type="HOGENOM" id="CLU_054362_2_2_6"/>
<dbReference type="RefSeq" id="WP_014706027.1">
    <property type="nucleotide sequence ID" value="NC_017857.3"/>
</dbReference>
<feature type="binding site" evidence="10">
    <location>
        <position position="87"/>
    </location>
    <ligand>
        <name>[2Fe-2S] cluster</name>
        <dbReference type="ChEBI" id="CHEBI:190135"/>
    </ligand>
</feature>
<name>I1XGY3_METNJ</name>
<dbReference type="Gene3D" id="3.40.30.10">
    <property type="entry name" value="Glutaredoxin"/>
    <property type="match status" value="1"/>
</dbReference>
<dbReference type="PANTHER" id="PTHR43342">
    <property type="entry name" value="NADH-QUINONE OXIDOREDUCTASE, E SUBUNIT"/>
    <property type="match status" value="1"/>
</dbReference>
<dbReference type="Proteomes" id="UP000009144">
    <property type="component" value="Chromosome"/>
</dbReference>
<evidence type="ECO:0000256" key="1">
    <source>
        <dbReference type="ARBA" id="ARBA00010643"/>
    </source>
</evidence>
<evidence type="ECO:0000256" key="9">
    <source>
        <dbReference type="ARBA" id="ARBA00034078"/>
    </source>
</evidence>
<dbReference type="AlphaFoldDB" id="I1XGY3"/>
<dbReference type="InterPro" id="IPR028431">
    <property type="entry name" value="NADP_DH_HndA-like"/>
</dbReference>
<dbReference type="CDD" id="cd03081">
    <property type="entry name" value="TRX_Fd_NuoE_FDH_gamma"/>
    <property type="match status" value="1"/>
</dbReference>
<gene>
    <name evidence="11" type="ordered locus">Q7A_807</name>
</gene>
<dbReference type="PANTHER" id="PTHR43342:SF1">
    <property type="entry name" value="BIFURCATING [FEFE] HYDROGENASE GAMMA SUBUNIT"/>
    <property type="match status" value="1"/>
</dbReference>
<dbReference type="NCBIfam" id="NF004638">
    <property type="entry name" value="PRK05988.1"/>
    <property type="match status" value="1"/>
</dbReference>
<comment type="cofactor">
    <cofactor evidence="9">
        <name>[2Fe-2S] cluster</name>
        <dbReference type="ChEBI" id="CHEBI:190135"/>
    </cofactor>
</comment>
<dbReference type="InterPro" id="IPR036249">
    <property type="entry name" value="Thioredoxin-like_sf"/>
</dbReference>